<feature type="domain" description="FAD dependent oxidoreductase" evidence="6">
    <location>
        <begin position="15"/>
        <end position="375"/>
    </location>
</feature>
<organism evidence="7 8">
    <name type="scientific">Halomonas gemina</name>
    <dbReference type="NCBI Taxonomy" id="2945105"/>
    <lineage>
        <taxon>Bacteria</taxon>
        <taxon>Pseudomonadati</taxon>
        <taxon>Pseudomonadota</taxon>
        <taxon>Gammaproteobacteria</taxon>
        <taxon>Oceanospirillales</taxon>
        <taxon>Halomonadaceae</taxon>
        <taxon>Halomonas</taxon>
    </lineage>
</organism>
<reference evidence="7" key="1">
    <citation type="submission" date="2022-05" db="EMBL/GenBank/DDBJ databases">
        <title>Halomonas geminus sp. nov. and Halomonas llamarensis sp. nov. isolated from high-altitude salars of the Atacama Desert.</title>
        <authorList>
            <person name="Hintersatz C."/>
            <person name="Rojas L.A."/>
            <person name="Wei T.-S."/>
            <person name="Kutschke S."/>
            <person name="Lehmann F."/>
            <person name="Jain R."/>
            <person name="Pollmann K."/>
        </authorList>
    </citation>
    <scope>NUCLEOTIDE SEQUENCE</scope>
    <source>
        <strain evidence="7">ATCH28</strain>
    </source>
</reference>
<dbReference type="Gene3D" id="3.50.50.60">
    <property type="entry name" value="FAD/NAD(P)-binding domain"/>
    <property type="match status" value="1"/>
</dbReference>
<dbReference type="Gene3D" id="1.10.8.870">
    <property type="entry name" value="Alpha-glycerophosphate oxidase, cap domain"/>
    <property type="match status" value="1"/>
</dbReference>
<dbReference type="Pfam" id="PF01266">
    <property type="entry name" value="DAO"/>
    <property type="match status" value="1"/>
</dbReference>
<dbReference type="SUPFAM" id="SSF51905">
    <property type="entry name" value="FAD/NAD(P)-binding domain"/>
    <property type="match status" value="1"/>
</dbReference>
<evidence type="ECO:0000256" key="5">
    <source>
        <dbReference type="ARBA" id="ARBA00023002"/>
    </source>
</evidence>
<comment type="cofactor">
    <cofactor evidence="1">
        <name>FAD</name>
        <dbReference type="ChEBI" id="CHEBI:57692"/>
    </cofactor>
</comment>
<comment type="caution">
    <text evidence="7">The sequence shown here is derived from an EMBL/GenBank/DDBJ whole genome shotgun (WGS) entry which is preliminary data.</text>
</comment>
<evidence type="ECO:0000256" key="2">
    <source>
        <dbReference type="ARBA" id="ARBA00007330"/>
    </source>
</evidence>
<dbReference type="PANTHER" id="PTHR11985">
    <property type="entry name" value="GLYCEROL-3-PHOSPHATE DEHYDROGENASE"/>
    <property type="match status" value="1"/>
</dbReference>
<dbReference type="Gene3D" id="3.30.9.10">
    <property type="entry name" value="D-Amino Acid Oxidase, subunit A, domain 2"/>
    <property type="match status" value="1"/>
</dbReference>
<dbReference type="PANTHER" id="PTHR11985:SF35">
    <property type="entry name" value="ANAEROBIC GLYCEROL-3-PHOSPHATE DEHYDROGENASE SUBUNIT A"/>
    <property type="match status" value="1"/>
</dbReference>
<evidence type="ECO:0000313" key="8">
    <source>
        <dbReference type="Proteomes" id="UP001165369"/>
    </source>
</evidence>
<sequence>MNKKLMKNVNGKKFDVVIIGGGIIGASTAREVAAEGYSVLLVEKDDFASGATSRSSRLLHCGLRYFEAPKPVRTFMMNPTRLLNALKMSKQAMKARYEIVKSVPQRVNKINFILPIYSDDDFKPWQIDIGFSLLSRFTPNDVPLDYQRIGKSEALENPLIASLSNKDKLIGAAKFTEYQFNWPERLCVDAVMDAKRLGAVTLNYTVAKIKDASGCERTIELKDHAGKTAQVKASRVMVMAGAWIDRVLADVESTMPRKSTGTKGAHIVVKLPESCRGQGITKLNSQGEPFYCIPWSDYHYIGPTETLYEGNLDEVHADSADVRFLLKETASLFPGLKITHEDVISTWAGVRPLTFDENQLKGARNKVLHDLSRHGLPGVYALTAGPIMSHRDTGREVVTKLLQEIEPHGQKISFEYVSDFSLNYADNFYSKFSEQSIKKAVNDEDARTIFDVIYRRLGIGWDYDALPELDVDHVSRIMAKELHWEEDDREREVEKFLRETKKLFDVPDI</sequence>
<dbReference type="InterPro" id="IPR038299">
    <property type="entry name" value="DAO_C_sf"/>
</dbReference>
<dbReference type="EMBL" id="JAMJPK010000006">
    <property type="protein sequence ID" value="MCL7941518.1"/>
    <property type="molecule type" value="Genomic_DNA"/>
</dbReference>
<keyword evidence="4" id="KW-0274">FAD</keyword>
<evidence type="ECO:0000256" key="1">
    <source>
        <dbReference type="ARBA" id="ARBA00001974"/>
    </source>
</evidence>
<evidence type="ECO:0000256" key="4">
    <source>
        <dbReference type="ARBA" id="ARBA00022827"/>
    </source>
</evidence>
<dbReference type="InterPro" id="IPR006076">
    <property type="entry name" value="FAD-dep_OxRdtase"/>
</dbReference>
<evidence type="ECO:0000256" key="3">
    <source>
        <dbReference type="ARBA" id="ARBA00022630"/>
    </source>
</evidence>
<dbReference type="Proteomes" id="UP001165369">
    <property type="component" value="Unassembled WGS sequence"/>
</dbReference>
<dbReference type="PRINTS" id="PR01001">
    <property type="entry name" value="FADG3PDH"/>
</dbReference>
<protein>
    <submittedName>
        <fullName evidence="7">FAD-dependent oxidoreductase</fullName>
    </submittedName>
</protein>
<proteinExistence type="inferred from homology"/>
<evidence type="ECO:0000259" key="6">
    <source>
        <dbReference type="Pfam" id="PF01266"/>
    </source>
</evidence>
<dbReference type="RefSeq" id="WP_250062462.1">
    <property type="nucleotide sequence ID" value="NZ_JAMJPK010000006.1"/>
</dbReference>
<evidence type="ECO:0000313" key="7">
    <source>
        <dbReference type="EMBL" id="MCL7941518.1"/>
    </source>
</evidence>
<accession>A0ABT0T3M1</accession>
<comment type="similarity">
    <text evidence="2">Belongs to the FAD-dependent glycerol-3-phosphate dehydrogenase family.</text>
</comment>
<dbReference type="InterPro" id="IPR036188">
    <property type="entry name" value="FAD/NAD-bd_sf"/>
</dbReference>
<gene>
    <name evidence="7" type="ORF">M8009_14605</name>
</gene>
<dbReference type="InterPro" id="IPR000447">
    <property type="entry name" value="G3P_DH_FAD-dep"/>
</dbReference>
<name>A0ABT0T3M1_9GAMM</name>
<keyword evidence="5" id="KW-0560">Oxidoreductase</keyword>
<keyword evidence="8" id="KW-1185">Reference proteome</keyword>
<keyword evidence="3" id="KW-0285">Flavoprotein</keyword>